<name>A0A179SE96_9HYPH</name>
<gene>
    <name evidence="2" type="ORF">A5481_11945</name>
</gene>
<organism evidence="2 3">
    <name type="scientific">Methylobacterium platani</name>
    <dbReference type="NCBI Taxonomy" id="427683"/>
    <lineage>
        <taxon>Bacteria</taxon>
        <taxon>Pseudomonadati</taxon>
        <taxon>Pseudomonadota</taxon>
        <taxon>Alphaproteobacteria</taxon>
        <taxon>Hyphomicrobiales</taxon>
        <taxon>Methylobacteriaceae</taxon>
        <taxon>Methylobacterium</taxon>
    </lineage>
</organism>
<protein>
    <submittedName>
        <fullName evidence="2">Uncharacterized protein</fullName>
    </submittedName>
</protein>
<dbReference type="AlphaFoldDB" id="A0A179SE96"/>
<dbReference type="EMBL" id="LWHQ01000021">
    <property type="protein sequence ID" value="OAS24807.1"/>
    <property type="molecule type" value="Genomic_DNA"/>
</dbReference>
<comment type="caution">
    <text evidence="2">The sequence shown here is derived from an EMBL/GenBank/DDBJ whole genome shotgun (WGS) entry which is preliminary data.</text>
</comment>
<proteinExistence type="predicted"/>
<dbReference type="Proteomes" id="UP000078316">
    <property type="component" value="Unassembled WGS sequence"/>
</dbReference>
<feature type="compositionally biased region" description="Basic and acidic residues" evidence="1">
    <location>
        <begin position="60"/>
        <end position="71"/>
    </location>
</feature>
<reference evidence="2 3" key="1">
    <citation type="submission" date="2016-04" db="EMBL/GenBank/DDBJ databases">
        <authorList>
            <person name="Evans L.H."/>
            <person name="Alamgir A."/>
            <person name="Owens N."/>
            <person name="Weber N.D."/>
            <person name="Virtaneva K."/>
            <person name="Barbian K."/>
            <person name="Babar A."/>
            <person name="Rosenke K."/>
        </authorList>
    </citation>
    <scope>NUCLEOTIDE SEQUENCE [LARGE SCALE GENOMIC DNA]</scope>
    <source>
        <strain evidence="2 3">PMB02</strain>
    </source>
</reference>
<feature type="region of interest" description="Disordered" evidence="1">
    <location>
        <begin position="49"/>
        <end position="71"/>
    </location>
</feature>
<sequence>MRPGIISVTAIDGKLHPSRVTAPAPGIDREQLAGGMVWLRYAVEKAPADDESIFRPSGRRSGEENGAKSKI</sequence>
<evidence type="ECO:0000313" key="3">
    <source>
        <dbReference type="Proteomes" id="UP000078316"/>
    </source>
</evidence>
<accession>A0A179SE96</accession>
<evidence type="ECO:0000313" key="2">
    <source>
        <dbReference type="EMBL" id="OAS24807.1"/>
    </source>
</evidence>
<evidence type="ECO:0000256" key="1">
    <source>
        <dbReference type="SAM" id="MobiDB-lite"/>
    </source>
</evidence>